<feature type="signal peptide" evidence="1">
    <location>
        <begin position="1"/>
        <end position="22"/>
    </location>
</feature>
<evidence type="ECO:0000256" key="1">
    <source>
        <dbReference type="SAM" id="SignalP"/>
    </source>
</evidence>
<sequence length="82" mass="8761">MKKIKLLFAALAAVAGTSGAIASNLPSSSSADVLHNWINWDNQLVLVNATKEQAQTLCSGTFNICLRAQDNTSIYTNGDVTY</sequence>
<gene>
    <name evidence="2" type="ORF">MYF79_17035</name>
</gene>
<proteinExistence type="predicted"/>
<keyword evidence="3" id="KW-1185">Reference proteome</keyword>
<reference evidence="2 3" key="1">
    <citation type="submission" date="2022-04" db="EMBL/GenBank/DDBJ databases">
        <title>The arsenic-methylating capacity of Chitinophaga filiformis YT5 during chitin decomposition.</title>
        <authorList>
            <person name="Chen G."/>
            <person name="Liang Y."/>
        </authorList>
    </citation>
    <scope>NUCLEOTIDE SEQUENCE [LARGE SCALE GENOMIC DNA]</scope>
    <source>
        <strain evidence="2 3">YT5</strain>
    </source>
</reference>
<evidence type="ECO:0000313" key="3">
    <source>
        <dbReference type="Proteomes" id="UP000830198"/>
    </source>
</evidence>
<feature type="chain" id="PRO_5047115057" evidence="1">
    <location>
        <begin position="23"/>
        <end position="82"/>
    </location>
</feature>
<evidence type="ECO:0000313" key="2">
    <source>
        <dbReference type="EMBL" id="UPK66645.1"/>
    </source>
</evidence>
<name>A0ABY4HTD6_CHIFI</name>
<keyword evidence="1" id="KW-0732">Signal</keyword>
<protein>
    <submittedName>
        <fullName evidence="2">Uncharacterized protein</fullName>
    </submittedName>
</protein>
<organism evidence="2 3">
    <name type="scientific">Chitinophaga filiformis</name>
    <name type="common">Myxococcus filiformis</name>
    <name type="synonym">Flexibacter filiformis</name>
    <dbReference type="NCBI Taxonomy" id="104663"/>
    <lineage>
        <taxon>Bacteria</taxon>
        <taxon>Pseudomonadati</taxon>
        <taxon>Bacteroidota</taxon>
        <taxon>Chitinophagia</taxon>
        <taxon>Chitinophagales</taxon>
        <taxon>Chitinophagaceae</taxon>
        <taxon>Chitinophaga</taxon>
    </lineage>
</organism>
<accession>A0ABY4HTD6</accession>
<dbReference type="RefSeq" id="WP_199656489.1">
    <property type="nucleotide sequence ID" value="NZ_CP095855.1"/>
</dbReference>
<dbReference type="EMBL" id="CP095855">
    <property type="protein sequence ID" value="UPK66645.1"/>
    <property type="molecule type" value="Genomic_DNA"/>
</dbReference>
<dbReference type="Proteomes" id="UP000830198">
    <property type="component" value="Chromosome"/>
</dbReference>